<keyword evidence="5 9" id="KW-0812">Transmembrane</keyword>
<evidence type="ECO:0000256" key="7">
    <source>
        <dbReference type="ARBA" id="ARBA00023136"/>
    </source>
</evidence>
<evidence type="ECO:0000256" key="8">
    <source>
        <dbReference type="SAM" id="MobiDB-lite"/>
    </source>
</evidence>
<feature type="transmembrane region" description="Helical" evidence="9">
    <location>
        <begin position="128"/>
        <end position="149"/>
    </location>
</feature>
<keyword evidence="4" id="KW-0997">Cell inner membrane</keyword>
<evidence type="ECO:0000256" key="4">
    <source>
        <dbReference type="ARBA" id="ARBA00022519"/>
    </source>
</evidence>
<dbReference type="EMBL" id="JAQQLI010000015">
    <property type="protein sequence ID" value="MDC7786366.1"/>
    <property type="molecule type" value="Genomic_DNA"/>
</dbReference>
<dbReference type="Proteomes" id="UP001165652">
    <property type="component" value="Unassembled WGS sequence"/>
</dbReference>
<keyword evidence="7 9" id="KW-0472">Membrane</keyword>
<evidence type="ECO:0000256" key="9">
    <source>
        <dbReference type="SAM" id="Phobius"/>
    </source>
</evidence>
<dbReference type="PANTHER" id="PTHR39342:SF1">
    <property type="entry name" value="UPF0283 MEMBRANE PROTEIN YCJF"/>
    <property type="match status" value="1"/>
</dbReference>
<evidence type="ECO:0000256" key="1">
    <source>
        <dbReference type="ARBA" id="ARBA00004429"/>
    </source>
</evidence>
<gene>
    <name evidence="10" type="ORF">PQJ73_11805</name>
</gene>
<comment type="caution">
    <text evidence="10">The sequence shown here is derived from an EMBL/GenBank/DDBJ whole genome shotgun (WGS) entry which is preliminary data.</text>
</comment>
<evidence type="ECO:0000313" key="10">
    <source>
        <dbReference type="EMBL" id="MDC7786366.1"/>
    </source>
</evidence>
<proteinExistence type="inferred from homology"/>
<comment type="subcellular location">
    <subcellularLocation>
        <location evidence="1">Cell inner membrane</location>
        <topology evidence="1">Multi-pass membrane protein</topology>
    </subcellularLocation>
</comment>
<dbReference type="Pfam" id="PF05128">
    <property type="entry name" value="DUF697"/>
    <property type="match status" value="1"/>
</dbReference>
<dbReference type="InterPro" id="IPR021147">
    <property type="entry name" value="DUF697"/>
</dbReference>
<evidence type="ECO:0000313" key="11">
    <source>
        <dbReference type="Proteomes" id="UP001165652"/>
    </source>
</evidence>
<dbReference type="PANTHER" id="PTHR39342">
    <property type="entry name" value="UPF0283 MEMBRANE PROTEIN YCJF"/>
    <property type="match status" value="1"/>
</dbReference>
<keyword evidence="11" id="KW-1185">Reference proteome</keyword>
<evidence type="ECO:0000256" key="2">
    <source>
        <dbReference type="ARBA" id="ARBA00008255"/>
    </source>
</evidence>
<dbReference type="RefSeq" id="WP_272777210.1">
    <property type="nucleotide sequence ID" value="NZ_JAQQLI010000015.1"/>
</dbReference>
<dbReference type="NCBIfam" id="TIGR01620">
    <property type="entry name" value="hyp_HI0043"/>
    <property type="match status" value="1"/>
</dbReference>
<reference evidence="10" key="1">
    <citation type="journal article" date="2023" name="Microbiol Resour">
        <title>Genome Sequences of Rhodoplanes serenus and Two Thermotolerant Strains, Rhodoplanes tepidamans and 'Rhodoplanes cryptolactis,' Further Refine the Genus.</title>
        <authorList>
            <person name="Rayyan A.A."/>
            <person name="Kyndt J.A."/>
        </authorList>
    </citation>
    <scope>NUCLEOTIDE SEQUENCE</scope>
    <source>
        <strain evidence="10">DSM 9987</strain>
    </source>
</reference>
<evidence type="ECO:0000256" key="6">
    <source>
        <dbReference type="ARBA" id="ARBA00022989"/>
    </source>
</evidence>
<dbReference type="InterPro" id="IPR006507">
    <property type="entry name" value="UPF0283"/>
</dbReference>
<comment type="similarity">
    <text evidence="2">Belongs to the UPF0283 family.</text>
</comment>
<organism evidence="10 11">
    <name type="scientific">Rhodoplanes tepidamans</name>
    <name type="common">Rhodoplanes cryptolactis</name>
    <dbReference type="NCBI Taxonomy" id="200616"/>
    <lineage>
        <taxon>Bacteria</taxon>
        <taxon>Pseudomonadati</taxon>
        <taxon>Pseudomonadota</taxon>
        <taxon>Alphaproteobacteria</taxon>
        <taxon>Hyphomicrobiales</taxon>
        <taxon>Nitrobacteraceae</taxon>
        <taxon>Rhodoplanes</taxon>
    </lineage>
</organism>
<accession>A0ABT5JAF2</accession>
<name>A0ABT5JAF2_RHOTP</name>
<evidence type="ECO:0000256" key="3">
    <source>
        <dbReference type="ARBA" id="ARBA00022475"/>
    </source>
</evidence>
<protein>
    <submittedName>
        <fullName evidence="10">TIGR01620 family protein</fullName>
    </submittedName>
</protein>
<keyword evidence="6 9" id="KW-1133">Transmembrane helix</keyword>
<sequence length="388" mass="39694">MSSPAESRRPAAFSVDDPNVLIGPAPAADPPRRAMAREAVREVPRRPVAVAGVVVPPEAETPATVPSAVVSAAATTVVAGQDAPAGSAVGRQVPWGLLFWGSAGGLVVLGMALSVIDLVADLYGRSGWLGTLGFVLAAAAAVAFVVIAGREAAGLLRLKAIDQVRDRAAAAIETDDRATGRAAVSELLAVTRGMPALASARMRVQFHLNEIIDGRDVVQLAERELLASLDEEASRLVTNAAKRVSVVTAVSPRAAIDMLFVLVTALGLVRKLALLYGGRPGALGMIRLMRHVVTHLALTGGLSVGDGVVQQMIGQGLAAKVSAKLGEGVLNGLLTARLGLAAIDVTRPLPFSALKRPTLQDLAGGLLRAPDKGDAVAAGAVPRAATAD</sequence>
<reference evidence="10" key="2">
    <citation type="submission" date="2023-02" db="EMBL/GenBank/DDBJ databases">
        <authorList>
            <person name="Rayyan A."/>
            <person name="Meyer T."/>
            <person name="Kyndt J.A."/>
        </authorList>
    </citation>
    <scope>NUCLEOTIDE SEQUENCE</scope>
    <source>
        <strain evidence="10">DSM 9987</strain>
    </source>
</reference>
<keyword evidence="3" id="KW-1003">Cell membrane</keyword>
<evidence type="ECO:0000256" key="5">
    <source>
        <dbReference type="ARBA" id="ARBA00022692"/>
    </source>
</evidence>
<feature type="region of interest" description="Disordered" evidence="8">
    <location>
        <begin position="1"/>
        <end position="32"/>
    </location>
</feature>
<feature type="transmembrane region" description="Helical" evidence="9">
    <location>
        <begin position="97"/>
        <end position="116"/>
    </location>
</feature>